<dbReference type="AlphaFoldDB" id="A0AA88LYQ7"/>
<organism evidence="3 4">
    <name type="scientific">Channa striata</name>
    <name type="common">Snakehead murrel</name>
    <name type="synonym">Ophicephalus striatus</name>
    <dbReference type="NCBI Taxonomy" id="64152"/>
    <lineage>
        <taxon>Eukaryota</taxon>
        <taxon>Metazoa</taxon>
        <taxon>Chordata</taxon>
        <taxon>Craniata</taxon>
        <taxon>Vertebrata</taxon>
        <taxon>Euteleostomi</taxon>
        <taxon>Actinopterygii</taxon>
        <taxon>Neopterygii</taxon>
        <taxon>Teleostei</taxon>
        <taxon>Neoteleostei</taxon>
        <taxon>Acanthomorphata</taxon>
        <taxon>Anabantaria</taxon>
        <taxon>Anabantiformes</taxon>
        <taxon>Channoidei</taxon>
        <taxon>Channidae</taxon>
        <taxon>Channa</taxon>
    </lineage>
</organism>
<feature type="transmembrane region" description="Helical" evidence="2">
    <location>
        <begin position="441"/>
        <end position="465"/>
    </location>
</feature>
<feature type="compositionally biased region" description="Basic and acidic residues" evidence="1">
    <location>
        <begin position="413"/>
        <end position="427"/>
    </location>
</feature>
<accession>A0AA88LYQ7</accession>
<dbReference type="EMBL" id="JAUPFM010000016">
    <property type="protein sequence ID" value="KAK2826771.1"/>
    <property type="molecule type" value="Genomic_DNA"/>
</dbReference>
<feature type="region of interest" description="Disordered" evidence="1">
    <location>
        <begin position="413"/>
        <end position="438"/>
    </location>
</feature>
<keyword evidence="4" id="KW-1185">Reference proteome</keyword>
<evidence type="ECO:0000313" key="4">
    <source>
        <dbReference type="Proteomes" id="UP001187415"/>
    </source>
</evidence>
<feature type="region of interest" description="Disordered" evidence="1">
    <location>
        <begin position="336"/>
        <end position="395"/>
    </location>
</feature>
<evidence type="ECO:0000313" key="3">
    <source>
        <dbReference type="EMBL" id="KAK2826771.1"/>
    </source>
</evidence>
<keyword evidence="2" id="KW-0472">Membrane</keyword>
<proteinExistence type="predicted"/>
<feature type="compositionally biased region" description="Basic and acidic residues" evidence="1">
    <location>
        <begin position="339"/>
        <end position="374"/>
    </location>
</feature>
<gene>
    <name evidence="3" type="ORF">Q5P01_020985</name>
</gene>
<dbReference type="Proteomes" id="UP001187415">
    <property type="component" value="Unassembled WGS sequence"/>
</dbReference>
<protein>
    <submittedName>
        <fullName evidence="3">Uncharacterized protein</fullName>
    </submittedName>
</protein>
<keyword evidence="2" id="KW-0812">Transmembrane</keyword>
<comment type="caution">
    <text evidence="3">The sequence shown here is derived from an EMBL/GenBank/DDBJ whole genome shotgun (WGS) entry which is preliminary data.</text>
</comment>
<name>A0AA88LYQ7_CHASR</name>
<evidence type="ECO:0000256" key="2">
    <source>
        <dbReference type="SAM" id="Phobius"/>
    </source>
</evidence>
<evidence type="ECO:0000256" key="1">
    <source>
        <dbReference type="SAM" id="MobiDB-lite"/>
    </source>
</evidence>
<feature type="region of interest" description="Disordered" evidence="1">
    <location>
        <begin position="46"/>
        <end position="69"/>
    </location>
</feature>
<reference evidence="3" key="1">
    <citation type="submission" date="2023-07" db="EMBL/GenBank/DDBJ databases">
        <title>Chromosome-level Genome Assembly of Striped Snakehead (Channa striata).</title>
        <authorList>
            <person name="Liu H."/>
        </authorList>
    </citation>
    <scope>NUCLEOTIDE SEQUENCE</scope>
    <source>
        <strain evidence="3">Gz</strain>
        <tissue evidence="3">Muscle</tissue>
    </source>
</reference>
<sequence length="466" mass="52613">MDLQDGTNSLQAKLEFVEKELELARAQAERLEEQYVSANKTFEEGLKERPLDPSGPCAQAPGACSQDVTPENRHLGAQIRNRLHRGTSCWLRDNVTDCQSFIQSLYRSIGESPEPDKHSFDPSPQEQNLLAKRKTWSRCWRNDFGVRTSSAETQKTVSDLHSTLEMLESVLTMERVETEKYKQLYLSLMHECEKVSNRIKQRKSSCTCGPNVPPDLHTSECEIRFTRDDEGLLEVLDECVAEIVDNVAEVENEADGEVEVFTWEVRQEAATNQWDCMWICPPGNRCDEDPDNDLRSKLKSLEAELKYERGRAAVFEQLHLIVGGKVENWTKVETQSVETENKGVESESQLRETEKQSKEETAVGQERGQRDKVIIKGSNKPLLGESDTVSMDEDKPADTKFTVTVTGKKQVDISKVETEERTSESPADRPPWQETRSPSGWWISVRGVGLGVAAAVGVLIAVLLYF</sequence>
<keyword evidence="2" id="KW-1133">Transmembrane helix</keyword>